<dbReference type="PANTHER" id="PTHR30386:SF26">
    <property type="entry name" value="TRANSPORT PROTEIN COMB"/>
    <property type="match status" value="1"/>
</dbReference>
<gene>
    <name evidence="12" type="ORF">A0O21_08655</name>
</gene>
<reference evidence="12 13" key="1">
    <citation type="journal article" date="2016" name="Int. J. Syst. Evol. Microbiol.">
        <title>Streptococcuspantholopis sp. nov., isolated from faeces of the Tibetan antelope (Pantholops hodgsonii).</title>
        <authorList>
            <person name="Bai X."/>
            <person name="Xiong Y."/>
            <person name="Lu S."/>
            <person name="Jin D."/>
            <person name="Lai X."/>
            <person name="Yang J."/>
            <person name="Niu L."/>
            <person name="Hu S."/>
            <person name="Meng X."/>
            <person name="Pu J."/>
            <person name="Ye C."/>
            <person name="Xu J."/>
        </authorList>
    </citation>
    <scope>NUCLEOTIDE SEQUENCE [LARGE SCALE GENOMIC DNA]</scope>
    <source>
        <strain evidence="12 13">TA 26</strain>
    </source>
</reference>
<evidence type="ECO:0000256" key="2">
    <source>
        <dbReference type="ARBA" id="ARBA00009477"/>
    </source>
</evidence>
<feature type="domain" description="LcnD-like long helical bundle" evidence="9">
    <location>
        <begin position="98"/>
        <end position="309"/>
    </location>
</feature>
<evidence type="ECO:0000256" key="6">
    <source>
        <dbReference type="ARBA" id="ARBA00023136"/>
    </source>
</evidence>
<feature type="coiled-coil region" evidence="7">
    <location>
        <begin position="87"/>
        <end position="129"/>
    </location>
</feature>
<organism evidence="12 13">
    <name type="scientific">Streptococcus pantholopis</name>
    <dbReference type="NCBI Taxonomy" id="1811193"/>
    <lineage>
        <taxon>Bacteria</taxon>
        <taxon>Bacillati</taxon>
        <taxon>Bacillota</taxon>
        <taxon>Bacilli</taxon>
        <taxon>Lactobacillales</taxon>
        <taxon>Streptococcaceae</taxon>
        <taxon>Streptococcus</taxon>
    </lineage>
</organism>
<keyword evidence="13" id="KW-1185">Reference proteome</keyword>
<dbReference type="OrthoDB" id="2237368at2"/>
<feature type="transmembrane region" description="Helical" evidence="8">
    <location>
        <begin position="21"/>
        <end position="41"/>
    </location>
</feature>
<dbReference type="RefSeq" id="WP_067064319.1">
    <property type="nucleotide sequence ID" value="NZ_CP014699.1"/>
</dbReference>
<reference evidence="13" key="2">
    <citation type="submission" date="2016-03" db="EMBL/GenBank/DDBJ databases">
        <title>Streptococcus antelopensis sp. nov., isolated from the feces of the Tibetan antelope (Pantholops hodgsonii) in Hoh Xil National Nature Reserve, Qinghai, China.</title>
        <authorList>
            <person name="Bai X."/>
        </authorList>
    </citation>
    <scope>NUCLEOTIDE SEQUENCE [LARGE SCALE GENOMIC DNA]</scope>
    <source>
        <strain evidence="13">TA 26</strain>
    </source>
</reference>
<evidence type="ECO:0000256" key="3">
    <source>
        <dbReference type="ARBA" id="ARBA00022448"/>
    </source>
</evidence>
<comment type="subcellular location">
    <subcellularLocation>
        <location evidence="1">Cell membrane</location>
        <topology evidence="1">Single-pass membrane protein</topology>
    </subcellularLocation>
</comment>
<keyword evidence="7" id="KW-0175">Coiled coil</keyword>
<evidence type="ECO:0000259" key="10">
    <source>
        <dbReference type="Pfam" id="PF25935"/>
    </source>
</evidence>
<dbReference type="InterPro" id="IPR005696">
    <property type="entry name" value="MesE/LcnD"/>
</dbReference>
<keyword evidence="5 8" id="KW-1133">Transmembrane helix</keyword>
<name>A0A172Q9G0_9STRE</name>
<feature type="domain" description="LcnD-like C-terminal" evidence="11">
    <location>
        <begin position="353"/>
        <end position="441"/>
    </location>
</feature>
<evidence type="ECO:0000259" key="9">
    <source>
        <dbReference type="Pfam" id="PF25887"/>
    </source>
</evidence>
<dbReference type="GO" id="GO:0005886">
    <property type="term" value="C:plasma membrane"/>
    <property type="evidence" value="ECO:0007669"/>
    <property type="project" value="UniProtKB-SubCell"/>
</dbReference>
<evidence type="ECO:0000313" key="12">
    <source>
        <dbReference type="EMBL" id="AND80068.1"/>
    </source>
</evidence>
<dbReference type="InterPro" id="IPR058794">
    <property type="entry name" value="HB_LcnD"/>
</dbReference>
<evidence type="ECO:0000256" key="5">
    <source>
        <dbReference type="ARBA" id="ARBA00022989"/>
    </source>
</evidence>
<dbReference type="AlphaFoldDB" id="A0A172Q9G0"/>
<dbReference type="Gene3D" id="2.40.30.170">
    <property type="match status" value="1"/>
</dbReference>
<protein>
    <submittedName>
        <fullName evidence="12">Competence protein ComB</fullName>
    </submittedName>
</protein>
<dbReference type="STRING" id="1811193.A0O21_08655"/>
<evidence type="ECO:0000256" key="7">
    <source>
        <dbReference type="SAM" id="Coils"/>
    </source>
</evidence>
<evidence type="ECO:0000256" key="8">
    <source>
        <dbReference type="SAM" id="Phobius"/>
    </source>
</evidence>
<proteinExistence type="inferred from homology"/>
<dbReference type="Pfam" id="PF25935">
    <property type="entry name" value="BSH_LcnD"/>
    <property type="match status" value="1"/>
</dbReference>
<dbReference type="PANTHER" id="PTHR30386">
    <property type="entry name" value="MEMBRANE FUSION SUBUNIT OF EMRAB-TOLC MULTIDRUG EFFLUX PUMP"/>
    <property type="match status" value="1"/>
</dbReference>
<dbReference type="InterPro" id="IPR050739">
    <property type="entry name" value="MFP"/>
</dbReference>
<dbReference type="Pfam" id="PF25940">
    <property type="entry name" value="LcnD_C"/>
    <property type="match status" value="1"/>
</dbReference>
<evidence type="ECO:0000259" key="11">
    <source>
        <dbReference type="Pfam" id="PF25940"/>
    </source>
</evidence>
<accession>A0A172Q9G0</accession>
<dbReference type="InterPro" id="IPR058795">
    <property type="entry name" value="LcnD_C"/>
</dbReference>
<keyword evidence="6 8" id="KW-0472">Membrane</keyword>
<dbReference type="InterPro" id="IPR058786">
    <property type="entry name" value="BSH_LcnD"/>
</dbReference>
<evidence type="ECO:0000256" key="4">
    <source>
        <dbReference type="ARBA" id="ARBA00022692"/>
    </source>
</evidence>
<dbReference type="KEGG" id="spat:A0O21_08655"/>
<sequence length="453" mass="51033">MYKELLESSEFYQKRHHNFSTRLILPVFGLLVFFVIFLIFMKKEITLQSTATIEPVKVLSQIQSTSNNKIKTNNLSENATVKEGDLLIEYASEIESVQKENAEQQLESLNQQKSQLELLKTSIENDSNQFDREDSFGYLQRFEDYLSQKQTLAGEVEQENSTISSQNSSAIDTQITIGNIMSDISQKISDYQNLKNAISSGETIDSSNTGYFIYLVYNAQNLSSLNEDDKEALKTQTISQIDTQINQLQTELSSYQIQYSSSGTQQAYNSSLDSQLSSLKAQKIVEVSQEMTALDQRIQESASELELQKYALDATKILSTNTGIVHVNPEVIDSEIISEGTTIAQIYPSIEEKKEVNIETYIPSDAISILEVGDEVKFKMQDSANNDTTLTSKITSIDSNATQTEEGNYFKVIAKTRLSKKQVGKLKYGISGNLVIITGEKTYFNYYIDQFLN</sequence>
<feature type="domain" description="LcnD-like barrel-sandwich hybrid" evidence="10">
    <location>
        <begin position="58"/>
        <end position="348"/>
    </location>
</feature>
<comment type="similarity">
    <text evidence="2">Belongs to the membrane fusion protein (MFP) (TC 8.A.1) family.</text>
</comment>
<dbReference type="Pfam" id="PF25887">
    <property type="entry name" value="HB_LcnD"/>
    <property type="match status" value="1"/>
</dbReference>
<dbReference type="Proteomes" id="UP000077317">
    <property type="component" value="Chromosome"/>
</dbReference>
<keyword evidence="4 8" id="KW-0812">Transmembrane</keyword>
<evidence type="ECO:0000256" key="1">
    <source>
        <dbReference type="ARBA" id="ARBA00004162"/>
    </source>
</evidence>
<dbReference type="NCBIfam" id="TIGR01000">
    <property type="entry name" value="bacteriocin_acc"/>
    <property type="match status" value="1"/>
</dbReference>
<dbReference type="EMBL" id="CP014699">
    <property type="protein sequence ID" value="AND80068.1"/>
    <property type="molecule type" value="Genomic_DNA"/>
</dbReference>
<evidence type="ECO:0000313" key="13">
    <source>
        <dbReference type="Proteomes" id="UP000077317"/>
    </source>
</evidence>
<keyword evidence="3" id="KW-0813">Transport</keyword>